<dbReference type="GO" id="GO:0015074">
    <property type="term" value="P:DNA integration"/>
    <property type="evidence" value="ECO:0007669"/>
    <property type="project" value="InterPro"/>
</dbReference>
<evidence type="ECO:0000313" key="3">
    <source>
        <dbReference type="Proteomes" id="UP000582981"/>
    </source>
</evidence>
<dbReference type="Proteomes" id="UP000582981">
    <property type="component" value="Unassembled WGS sequence"/>
</dbReference>
<reference evidence="2 3" key="1">
    <citation type="submission" date="2020-04" db="EMBL/GenBank/DDBJ databases">
        <title>Molecular characterization of pseudomonads from Agaricus bisporus reveal novel blotch 2 pathogens in Western Europe.</title>
        <authorList>
            <person name="Taparia T."/>
            <person name="Krijger M."/>
            <person name="Haynes E."/>
            <person name="Elpinstone J.G."/>
            <person name="Noble R."/>
            <person name="Van Der Wolf J."/>
        </authorList>
    </citation>
    <scope>NUCLEOTIDE SEQUENCE [LARGE SCALE GENOMIC DNA]</scope>
    <source>
        <strain evidence="2 3">F1001</strain>
    </source>
</reference>
<dbReference type="RefSeq" id="WP_177145341.1">
    <property type="nucleotide sequence ID" value="NZ_JACAPU010000034.1"/>
</dbReference>
<protein>
    <recommendedName>
        <fullName evidence="4">Phage integrase family protein</fullName>
    </recommendedName>
</protein>
<proteinExistence type="predicted"/>
<dbReference type="InterPro" id="IPR013762">
    <property type="entry name" value="Integrase-like_cat_sf"/>
</dbReference>
<dbReference type="GO" id="GO:0003677">
    <property type="term" value="F:DNA binding"/>
    <property type="evidence" value="ECO:0007669"/>
    <property type="project" value="InterPro"/>
</dbReference>
<dbReference type="Pfam" id="PF13009">
    <property type="entry name" value="Integrase_2"/>
    <property type="match status" value="1"/>
</dbReference>
<sequence>METKKMPKVINYFTYNEAATIVQSLDIKTSRDYILERVKQPRLPRKPYQHYLNKGWTTWYEFLGTEKFKFYPSLAEAQAAMRSLDIKNYVDYRKHYQKDSRLPRKPEEVYINLGWTNWRVFLGGQPIYSTLEEASKACKALGFKRRHQYITRYSEDPRLPSNPNQFYKNKGWISWDRFLDTYAPGYYERNYYHTYAEAQAAAQTLGLKSRKEYVSRRKEDMRLHSTPNEFYRTCGWIGWVDFLGTTRVPYYDYAEARAAVKAMNITNVREYKLRRHEDPKLPSNILHFYTARGWINTPSFFGRETPDHYATYSEAKIAVETLEIKNTGEYLRRRKEDLKLCTYPSSKYRNSGWTSAAAFFGKVPKNYYSYTEAKDAVRSLGITSMSAYKEKHMEDPRLPKNPGSIYSKCGWTNVFDFFDTVKPDLYSTYVEAREAAQALGIRSNKDYAARYREDPRLPSKPSGSYSKNGWTDWYDFTGFKKPIGFNDVSESFPKIWSDVKRWLENERNLPNKTTALRDLLSGFFKPLGLPDDTRYLLLRVNPFNTEAYQQLVETMVDSRKKAFNSAITAFFRWALDEYCVDTDSDERVVLPGCRNPFETVLAGYEDTLQQERPSQSTKAPLGYEFILRGREFLVPKGEQVLQTKPTLKDLSHLQELFNSRVDWLDVAEAAIDRTDPNCIWRCVKTSRNSQLLECYQLWSPVRFIALYTLLRFPLRGQQILWLDSGEMDDDIAVIDQNSGSISWQKNEGPLAGKAINKRRPQASVQRGVGGLPKLYVTTNKTSRIEGGYDVEWLPDDLAYWFIFLRDWQAKYNPLKRPTSWVELKLNFNKKILKARGSQSFLFRTNGSGTPLTTASAFVELLPALLHRIQRKGEKLATPVAIAKSRFTSPYTPHSLRVSLITAFIAEGDAPIHLISKLVGHSSLVMTIYYIKIGGEQIRARMGDTEKRAAQLAFEREANTIRTQGLIPVRHKLIVTDENRPLIESNVPNSACVIFDWGVCPMSAASCHIGNQTFNERKCEYSPVETGYLGQKNCMRCRFFITGIPFLVGLTALGNEISLEIFTEGTRYQRYCSEVDRLEQEHYDACQENRPDLQESERKMAIANMLQSGSKLDTLLIDFSAINHYVQSCLKIIKESAQDGDDDGGIRLVVSGDLHDIGVAFEESKSQYHLLAEICQNATIYRSANPSRAIPLISQAIDRMAENNNMKPAMFRLTDEQKLVVANELNMLLFERLGSWERIDDLFSGDLMLLDIDAHEPKLACISTEIQNLLAKGATRQLTEKVIIDE</sequence>
<dbReference type="SUPFAM" id="SSF56349">
    <property type="entry name" value="DNA breaking-rejoining enzymes"/>
    <property type="match status" value="1"/>
</dbReference>
<comment type="caution">
    <text evidence="2">The sequence shown here is derived from an EMBL/GenBank/DDBJ whole genome shotgun (WGS) entry which is preliminary data.</text>
</comment>
<dbReference type="EMBL" id="JACAPU010000034">
    <property type="protein sequence ID" value="NWB49869.1"/>
    <property type="molecule type" value="Genomic_DNA"/>
</dbReference>
<dbReference type="Pfam" id="PF14882">
    <property type="entry name" value="INT_rpt"/>
    <property type="match status" value="6"/>
</dbReference>
<dbReference type="InterPro" id="IPR011010">
    <property type="entry name" value="DNA_brk_join_enz"/>
</dbReference>
<evidence type="ECO:0000313" key="2">
    <source>
        <dbReference type="EMBL" id="NWB49869.1"/>
    </source>
</evidence>
<name>A0A7Y7WK27_9PSED</name>
<evidence type="ECO:0000256" key="1">
    <source>
        <dbReference type="ARBA" id="ARBA00023172"/>
    </source>
</evidence>
<dbReference type="InterPro" id="IPR024965">
    <property type="entry name" value="Putative_integrase"/>
</dbReference>
<keyword evidence="1" id="KW-0233">DNA recombination</keyword>
<dbReference type="GO" id="GO:0006310">
    <property type="term" value="P:DNA recombination"/>
    <property type="evidence" value="ECO:0007669"/>
    <property type="project" value="UniProtKB-KW"/>
</dbReference>
<dbReference type="Gene3D" id="1.10.443.10">
    <property type="entry name" value="Intergrase catalytic core"/>
    <property type="match status" value="1"/>
</dbReference>
<gene>
    <name evidence="2" type="ORF">HX829_25615</name>
</gene>
<evidence type="ECO:0008006" key="4">
    <source>
        <dbReference type="Google" id="ProtNLM"/>
    </source>
</evidence>
<accession>A0A7Y7WK27</accession>
<dbReference type="InterPro" id="IPR028229">
    <property type="entry name" value="Integrase_rpt"/>
</dbReference>
<organism evidence="2 3">
    <name type="scientific">Pseudomonas gingeri</name>
    <dbReference type="NCBI Taxonomy" id="117681"/>
    <lineage>
        <taxon>Bacteria</taxon>
        <taxon>Pseudomonadati</taxon>
        <taxon>Pseudomonadota</taxon>
        <taxon>Gammaproteobacteria</taxon>
        <taxon>Pseudomonadales</taxon>
        <taxon>Pseudomonadaceae</taxon>
        <taxon>Pseudomonas</taxon>
    </lineage>
</organism>